<protein>
    <submittedName>
        <fullName evidence="2">Uncharacterized protein</fullName>
    </submittedName>
</protein>
<name>A0A317AA80_9PLEO</name>
<organism evidence="2 3">
    <name type="scientific">Pyrenophora tritici-repentis</name>
    <dbReference type="NCBI Taxonomy" id="45151"/>
    <lineage>
        <taxon>Eukaryota</taxon>
        <taxon>Fungi</taxon>
        <taxon>Dikarya</taxon>
        <taxon>Ascomycota</taxon>
        <taxon>Pezizomycotina</taxon>
        <taxon>Dothideomycetes</taxon>
        <taxon>Pleosporomycetidae</taxon>
        <taxon>Pleosporales</taxon>
        <taxon>Pleosporineae</taxon>
        <taxon>Pleosporaceae</taxon>
        <taxon>Pyrenophora</taxon>
    </lineage>
</organism>
<dbReference type="RefSeq" id="XP_065963724.1">
    <property type="nucleotide sequence ID" value="XM_066106786.1"/>
</dbReference>
<dbReference type="GeneID" id="90956171"/>
<dbReference type="Proteomes" id="UP000245464">
    <property type="component" value="Chromosome 3"/>
</dbReference>
<dbReference type="KEGG" id="ptrr:90956171"/>
<gene>
    <name evidence="2" type="ORF">PtrM4_087590</name>
</gene>
<proteinExistence type="predicted"/>
<feature type="compositionally biased region" description="Polar residues" evidence="1">
    <location>
        <begin position="190"/>
        <end position="202"/>
    </location>
</feature>
<feature type="region of interest" description="Disordered" evidence="1">
    <location>
        <begin position="183"/>
        <end position="211"/>
    </location>
</feature>
<reference evidence="2" key="1">
    <citation type="journal article" date="2018" name="BMC Genomics">
        <title>Comparative genomics of the wheat fungal pathogen Pyrenophora tritici-repentis reveals chromosomal variations and genome plasticity.</title>
        <authorList>
            <person name="Moolhuijzen P."/>
            <person name="See P.T."/>
            <person name="Hane J.K."/>
            <person name="Shi G."/>
            <person name="Liu Z."/>
            <person name="Oliver R.P."/>
            <person name="Moffat C.S."/>
        </authorList>
    </citation>
    <scope>NUCLEOTIDE SEQUENCE [LARGE SCALE GENOMIC DNA]</scope>
    <source>
        <strain evidence="2">M4</strain>
    </source>
</reference>
<dbReference type="EMBL" id="NQIK02000003">
    <property type="protein sequence ID" value="KAF7573854.1"/>
    <property type="molecule type" value="Genomic_DNA"/>
</dbReference>
<comment type="caution">
    <text evidence="2">The sequence shown here is derived from an EMBL/GenBank/DDBJ whole genome shotgun (WGS) entry which is preliminary data.</text>
</comment>
<dbReference type="AlphaFoldDB" id="A0A317AA80"/>
<accession>A0A317AA80</accession>
<sequence length="211" mass="23929">MSMEQYKSDRHRYEKEQSSFQHIMTLIQSSVSPHLLRTCCLPDKTLREWIANLQLTVGVDDETEKDRARERYLAALRPMRSAAQWDTWLAEYDQAATHAETYNVPELSQLSTTTKDFLAAVNKTAPIWATNFQDNGRGAVGMSRKEMMKRFREHMMINHPLRSGKHKAAMAAYDGPYGSTLAGGEYDQELSGTPHSSKSAPSTKMKPGQTR</sequence>
<evidence type="ECO:0000313" key="2">
    <source>
        <dbReference type="EMBL" id="KAF7573854.1"/>
    </source>
</evidence>
<evidence type="ECO:0000256" key="1">
    <source>
        <dbReference type="SAM" id="MobiDB-lite"/>
    </source>
</evidence>
<evidence type="ECO:0000313" key="3">
    <source>
        <dbReference type="Proteomes" id="UP000245464"/>
    </source>
</evidence>